<reference evidence="2" key="2">
    <citation type="journal article" date="2017" name="Nat. Commun.">
        <title>Single-virus genomics reveals hidden cosmopolitan and abundant viruses.</title>
        <authorList>
            <person name="Martinez-Hernandez F."/>
            <person name="Fornas O."/>
            <person name="Lluesma Gomez M."/>
            <person name="Bolduc B."/>
            <person name="de la Cruz Pena M.J."/>
            <person name="Martinez J.M."/>
            <person name="Anton J."/>
            <person name="Gasol J.M."/>
            <person name="Rosselli R."/>
            <person name="Rodriguez-Valera F."/>
            <person name="Sullivan M.B."/>
            <person name="Acinas S.G."/>
            <person name="Martinez-Garcia M."/>
        </authorList>
    </citation>
    <scope>NUCLEOTIDE SEQUENCE</scope>
</reference>
<proteinExistence type="predicted"/>
<feature type="compositionally biased region" description="Polar residues" evidence="1">
    <location>
        <begin position="157"/>
        <end position="168"/>
    </location>
</feature>
<dbReference type="EMBL" id="KY052846">
    <property type="protein sequence ID" value="ASF00613.1"/>
    <property type="molecule type" value="Genomic_DNA"/>
</dbReference>
<protein>
    <submittedName>
        <fullName evidence="2">Uncharacterized protein</fullName>
    </submittedName>
</protein>
<evidence type="ECO:0000313" key="2">
    <source>
        <dbReference type="EMBL" id="ASF00613.1"/>
    </source>
</evidence>
<name>A0A218MMV8_9VIRU</name>
<sequence length="185" mass="21322">MEIARMNYKFTAILIALLCFMALFMDPAYPRNEYLNDGNARCGEFETRIEAEDRETDYTYGDSDYESDNYRLSFTYRKYLGTDCKTSKENAQLKQQLELMKMCNKVNRNPSLAQNQNFALLVSKCRGVVPQGDETEIMPTGSLWDELKDDYIKANPDSKSMDNNNSTLKMPPEGYILPLPKPKDD</sequence>
<reference evidence="2" key="1">
    <citation type="submission" date="2016-10" db="EMBL/GenBank/DDBJ databases">
        <authorList>
            <person name="Varghese N."/>
        </authorList>
    </citation>
    <scope>NUCLEOTIDE SEQUENCE</scope>
</reference>
<organism evidence="2">
    <name type="scientific">uncultured virus</name>
    <dbReference type="NCBI Taxonomy" id="340016"/>
    <lineage>
        <taxon>Viruses</taxon>
        <taxon>environmental samples</taxon>
    </lineage>
</organism>
<accession>A0A218MMV8</accession>
<feature type="region of interest" description="Disordered" evidence="1">
    <location>
        <begin position="154"/>
        <end position="185"/>
    </location>
</feature>
<evidence type="ECO:0000256" key="1">
    <source>
        <dbReference type="SAM" id="MobiDB-lite"/>
    </source>
</evidence>